<accession>A0A098LKF8</accession>
<dbReference type="EMBL" id="BBLT01000009">
    <property type="protein sequence ID" value="GAL86797.1"/>
    <property type="molecule type" value="Genomic_DNA"/>
</dbReference>
<keyword evidence="6 7" id="KW-0472">Membrane</keyword>
<evidence type="ECO:0000313" key="9">
    <source>
        <dbReference type="EMBL" id="GAL86797.1"/>
    </source>
</evidence>
<comment type="subcellular location">
    <subcellularLocation>
        <location evidence="1 7">Cell membrane</location>
        <topology evidence="1 7">Multi-pass membrane protein</topology>
    </subcellularLocation>
</comment>
<sequence>MGPESIIEFGGFAILLALVFIETGLLIGILIPGGETLLFTAGLLSGTEVLNVPLPLLMITLTLASIAGDLTGYTIGMKTRRHLFNREDSFIFKRSYLERAKAFYRKHGPVAIILGRFFPIIRTVNPLMNGAIDQPYMRFFSLTAIGCTLYVNSILLIGFYLGKTFPFLKSYLEVILLGIVLLFVLPLLIRIRKEKKNKEG</sequence>
<evidence type="ECO:0000256" key="3">
    <source>
        <dbReference type="ARBA" id="ARBA00022475"/>
    </source>
</evidence>
<dbReference type="RefSeq" id="WP_045467252.1">
    <property type="nucleotide sequence ID" value="NZ_BBLT01000009.1"/>
</dbReference>
<dbReference type="GO" id="GO:0005886">
    <property type="term" value="C:plasma membrane"/>
    <property type="evidence" value="ECO:0007669"/>
    <property type="project" value="UniProtKB-SubCell"/>
</dbReference>
<keyword evidence="10" id="KW-1185">Reference proteome</keyword>
<reference evidence="9 10" key="1">
    <citation type="submission" date="2014-09" db="EMBL/GenBank/DDBJ databases">
        <title>Sporocytophaga myxococcoides PG-01 genome sequencing.</title>
        <authorList>
            <person name="Liu L."/>
            <person name="Gao P.J."/>
            <person name="Chen G.J."/>
            <person name="Wang L.S."/>
        </authorList>
    </citation>
    <scope>NUCLEOTIDE SEQUENCE [LARGE SCALE GENOMIC DNA]</scope>
    <source>
        <strain evidence="9 10">PG-01</strain>
    </source>
</reference>
<organism evidence="9 10">
    <name type="scientific">Sporocytophaga myxococcoides</name>
    <dbReference type="NCBI Taxonomy" id="153721"/>
    <lineage>
        <taxon>Bacteria</taxon>
        <taxon>Pseudomonadati</taxon>
        <taxon>Bacteroidota</taxon>
        <taxon>Cytophagia</taxon>
        <taxon>Cytophagales</taxon>
        <taxon>Cytophagaceae</taxon>
        <taxon>Sporocytophaga</taxon>
    </lineage>
</organism>
<feature type="transmembrane region" description="Helical" evidence="7">
    <location>
        <begin position="12"/>
        <end position="34"/>
    </location>
</feature>
<keyword evidence="3 7" id="KW-1003">Cell membrane</keyword>
<comment type="similarity">
    <text evidence="2 7">Belongs to the DedA family.</text>
</comment>
<gene>
    <name evidence="9" type="ORF">MYP_4027</name>
</gene>
<evidence type="ECO:0000256" key="6">
    <source>
        <dbReference type="ARBA" id="ARBA00023136"/>
    </source>
</evidence>
<feature type="transmembrane region" description="Helical" evidence="7">
    <location>
        <begin position="139"/>
        <end position="162"/>
    </location>
</feature>
<name>A0A098LKF8_9BACT</name>
<dbReference type="Proteomes" id="UP000030185">
    <property type="component" value="Unassembled WGS sequence"/>
</dbReference>
<evidence type="ECO:0000256" key="2">
    <source>
        <dbReference type="ARBA" id="ARBA00010792"/>
    </source>
</evidence>
<feature type="transmembrane region" description="Helical" evidence="7">
    <location>
        <begin position="54"/>
        <end position="76"/>
    </location>
</feature>
<dbReference type="PANTHER" id="PTHR30353">
    <property type="entry name" value="INNER MEMBRANE PROTEIN DEDA-RELATED"/>
    <property type="match status" value="1"/>
</dbReference>
<dbReference type="InterPro" id="IPR032818">
    <property type="entry name" value="DedA-like"/>
</dbReference>
<dbReference type="InterPro" id="IPR032816">
    <property type="entry name" value="VTT_dom"/>
</dbReference>
<evidence type="ECO:0000256" key="4">
    <source>
        <dbReference type="ARBA" id="ARBA00022692"/>
    </source>
</evidence>
<dbReference type="Pfam" id="PF09335">
    <property type="entry name" value="VTT_dom"/>
    <property type="match status" value="1"/>
</dbReference>
<dbReference type="STRING" id="153721.MYP_4027"/>
<evidence type="ECO:0000256" key="1">
    <source>
        <dbReference type="ARBA" id="ARBA00004651"/>
    </source>
</evidence>
<comment type="caution">
    <text evidence="9">The sequence shown here is derived from an EMBL/GenBank/DDBJ whole genome shotgun (WGS) entry which is preliminary data.</text>
</comment>
<evidence type="ECO:0000256" key="7">
    <source>
        <dbReference type="RuleBase" id="RU367016"/>
    </source>
</evidence>
<keyword evidence="5 7" id="KW-1133">Transmembrane helix</keyword>
<protein>
    <submittedName>
        <fullName evidence="9">Putative membrane protein</fullName>
    </submittedName>
</protein>
<evidence type="ECO:0000259" key="8">
    <source>
        <dbReference type="Pfam" id="PF09335"/>
    </source>
</evidence>
<evidence type="ECO:0000313" key="10">
    <source>
        <dbReference type="Proteomes" id="UP000030185"/>
    </source>
</evidence>
<feature type="transmembrane region" description="Helical" evidence="7">
    <location>
        <begin position="168"/>
        <end position="189"/>
    </location>
</feature>
<proteinExistence type="inferred from homology"/>
<dbReference type="OrthoDB" id="9813426at2"/>
<dbReference type="eggNOG" id="COG0586">
    <property type="taxonomic scope" value="Bacteria"/>
</dbReference>
<evidence type="ECO:0000256" key="5">
    <source>
        <dbReference type="ARBA" id="ARBA00022989"/>
    </source>
</evidence>
<keyword evidence="4 7" id="KW-0812">Transmembrane</keyword>
<dbReference type="AlphaFoldDB" id="A0A098LKF8"/>
<dbReference type="PANTHER" id="PTHR30353:SF0">
    <property type="entry name" value="TRANSMEMBRANE PROTEIN"/>
    <property type="match status" value="1"/>
</dbReference>
<feature type="domain" description="VTT" evidence="8">
    <location>
        <begin position="32"/>
        <end position="149"/>
    </location>
</feature>